<sequence>MSFMPLPKSSPALAGLLLLWLGAAAQAQGTPRSVGECERLKNDLAYNQCLAMFGPAAKNVAGGYAAGETPPAPALPATAAAAAQADEAVEEPRGGRRGRYRVRRGRQSAVFTAGSSEGRSYRHRRRRR</sequence>
<gene>
    <name evidence="3" type="ORF">AFCDBAGC_1913</name>
</gene>
<organism evidence="3 4">
    <name type="scientific">Methylobacterium cerastii</name>
    <dbReference type="NCBI Taxonomy" id="932741"/>
    <lineage>
        <taxon>Bacteria</taxon>
        <taxon>Pseudomonadati</taxon>
        <taxon>Pseudomonadota</taxon>
        <taxon>Alphaproteobacteria</taxon>
        <taxon>Hyphomicrobiales</taxon>
        <taxon>Methylobacteriaceae</taxon>
        <taxon>Methylobacterium</taxon>
    </lineage>
</organism>
<feature type="region of interest" description="Disordered" evidence="1">
    <location>
        <begin position="67"/>
        <end position="128"/>
    </location>
</feature>
<protein>
    <submittedName>
        <fullName evidence="3">Uncharacterized protein</fullName>
    </submittedName>
</protein>
<evidence type="ECO:0000313" key="4">
    <source>
        <dbReference type="Proteomes" id="UP001055117"/>
    </source>
</evidence>
<name>A0ABQ4QG24_9HYPH</name>
<accession>A0ABQ4QG24</accession>
<feature type="compositionally biased region" description="Low complexity" evidence="1">
    <location>
        <begin position="75"/>
        <end position="86"/>
    </location>
</feature>
<reference evidence="3 4" key="1">
    <citation type="journal article" date="2021" name="Front. Microbiol.">
        <title>Comprehensive Comparative Genomics and Phenotyping of Methylobacterium Species.</title>
        <authorList>
            <person name="Alessa O."/>
            <person name="Ogura Y."/>
            <person name="Fujitani Y."/>
            <person name="Takami H."/>
            <person name="Hayashi T."/>
            <person name="Sahin N."/>
            <person name="Tani A."/>
        </authorList>
    </citation>
    <scope>NUCLEOTIDE SEQUENCE [LARGE SCALE GENOMIC DNA]</scope>
    <source>
        <strain evidence="3 4">DSM 23679</strain>
    </source>
</reference>
<dbReference type="Proteomes" id="UP001055117">
    <property type="component" value="Unassembled WGS sequence"/>
</dbReference>
<dbReference type="EMBL" id="BPQG01000028">
    <property type="protein sequence ID" value="GJD44051.1"/>
    <property type="molecule type" value="Genomic_DNA"/>
</dbReference>
<feature type="compositionally biased region" description="Basic residues" evidence="1">
    <location>
        <begin position="95"/>
        <end position="106"/>
    </location>
</feature>
<keyword evidence="2" id="KW-0732">Signal</keyword>
<keyword evidence="4" id="KW-1185">Reference proteome</keyword>
<evidence type="ECO:0000256" key="1">
    <source>
        <dbReference type="SAM" id="MobiDB-lite"/>
    </source>
</evidence>
<feature type="compositionally biased region" description="Polar residues" evidence="1">
    <location>
        <begin position="109"/>
        <end position="118"/>
    </location>
</feature>
<feature type="chain" id="PRO_5045276932" evidence="2">
    <location>
        <begin position="28"/>
        <end position="128"/>
    </location>
</feature>
<proteinExistence type="predicted"/>
<feature type="signal peptide" evidence="2">
    <location>
        <begin position="1"/>
        <end position="27"/>
    </location>
</feature>
<evidence type="ECO:0000313" key="3">
    <source>
        <dbReference type="EMBL" id="GJD44051.1"/>
    </source>
</evidence>
<evidence type="ECO:0000256" key="2">
    <source>
        <dbReference type="SAM" id="SignalP"/>
    </source>
</evidence>
<comment type="caution">
    <text evidence="3">The sequence shown here is derived from an EMBL/GenBank/DDBJ whole genome shotgun (WGS) entry which is preliminary data.</text>
</comment>